<evidence type="ECO:0008006" key="3">
    <source>
        <dbReference type="Google" id="ProtNLM"/>
    </source>
</evidence>
<name>A0A840I6K8_9PROT</name>
<dbReference type="Proteomes" id="UP000563524">
    <property type="component" value="Unassembled WGS sequence"/>
</dbReference>
<dbReference type="AlphaFoldDB" id="A0A840I6K8"/>
<dbReference type="Pfam" id="PF12915">
    <property type="entry name" value="DUF3833"/>
    <property type="match status" value="1"/>
</dbReference>
<accession>A0A840I6K8</accession>
<evidence type="ECO:0000313" key="1">
    <source>
        <dbReference type="EMBL" id="MBB4659814.1"/>
    </source>
</evidence>
<gene>
    <name evidence="1" type="ORF">GGQ59_002355</name>
</gene>
<sequence length="185" mass="19777">MRASLLAVLVIPACTGHLPDAPPEEAVRPEVLFAGVGCGRGVLTFRNGALDDAFTVTSRGRESEDGFVLDQTVRFGSGKVTERRWTMRPSGERTYEGTLTEASGPVKAVVAGGTLRLTYPMEDVPGGRMTQHLHLLDDGNVMNVATVTAFGIPVRRLSERIEPHVALEPDAEAACDSFEDEGGPT</sequence>
<evidence type="ECO:0000313" key="2">
    <source>
        <dbReference type="Proteomes" id="UP000563524"/>
    </source>
</evidence>
<organism evidence="1 2">
    <name type="scientific">Parvularcula dongshanensis</name>
    <dbReference type="NCBI Taxonomy" id="1173995"/>
    <lineage>
        <taxon>Bacteria</taxon>
        <taxon>Pseudomonadati</taxon>
        <taxon>Pseudomonadota</taxon>
        <taxon>Alphaproteobacteria</taxon>
        <taxon>Parvularculales</taxon>
        <taxon>Parvularculaceae</taxon>
        <taxon>Parvularcula</taxon>
    </lineage>
</organism>
<proteinExistence type="predicted"/>
<dbReference type="InterPro" id="IPR024409">
    <property type="entry name" value="DUF3833"/>
</dbReference>
<keyword evidence="2" id="KW-1185">Reference proteome</keyword>
<reference evidence="1 2" key="1">
    <citation type="submission" date="2020-08" db="EMBL/GenBank/DDBJ databases">
        <title>Genomic Encyclopedia of Type Strains, Phase IV (KMG-IV): sequencing the most valuable type-strain genomes for metagenomic binning, comparative biology and taxonomic classification.</title>
        <authorList>
            <person name="Goeker M."/>
        </authorList>
    </citation>
    <scope>NUCLEOTIDE SEQUENCE [LARGE SCALE GENOMIC DNA]</scope>
    <source>
        <strain evidence="1 2">DSM 102850</strain>
    </source>
</reference>
<comment type="caution">
    <text evidence="1">The sequence shown here is derived from an EMBL/GenBank/DDBJ whole genome shotgun (WGS) entry which is preliminary data.</text>
</comment>
<protein>
    <recommendedName>
        <fullName evidence="3">DUF3833 family protein</fullName>
    </recommendedName>
</protein>
<dbReference type="EMBL" id="JACHOB010000005">
    <property type="protein sequence ID" value="MBB4659814.1"/>
    <property type="molecule type" value="Genomic_DNA"/>
</dbReference>
<dbReference type="RefSeq" id="WP_183818789.1">
    <property type="nucleotide sequence ID" value="NZ_JACHOB010000005.1"/>
</dbReference>